<dbReference type="InterPro" id="IPR057955">
    <property type="entry name" value="SF0329-like"/>
</dbReference>
<comment type="caution">
    <text evidence="1">The sequence shown here is derived from an EMBL/GenBank/DDBJ whole genome shotgun (WGS) entry which is preliminary data.</text>
</comment>
<gene>
    <name evidence="1" type="ORF">PAHA3_3835</name>
</gene>
<evidence type="ECO:0000313" key="2">
    <source>
        <dbReference type="Proteomes" id="UP000069697"/>
    </source>
</evidence>
<dbReference type="Proteomes" id="UP000069697">
    <property type="component" value="Unassembled WGS sequence"/>
</dbReference>
<reference evidence="2" key="2">
    <citation type="submission" date="2016-01" db="EMBL/GenBank/DDBJ databases">
        <title>Draft Genome Sequence of Paenibacillus amylolyticus Heshi-A3 that Was Isolated from Fermented Rice Bran with Aging Salted Mackerel, Which Was Named Heshiko as Traditional Fermented Seafood in Japan.</title>
        <authorList>
            <person name="Akuzawa S."/>
            <person name="Nakagawa J."/>
            <person name="Kanekatsu T."/>
            <person name="Kubota E."/>
            <person name="Ohtake R."/>
            <person name="Suzuki T."/>
            <person name="Kanesaki Y."/>
        </authorList>
    </citation>
    <scope>NUCLEOTIDE SEQUENCE [LARGE SCALE GENOMIC DNA]</scope>
    <source>
        <strain evidence="2">Heshi-A3</strain>
    </source>
</reference>
<dbReference type="EMBL" id="BCNV01000003">
    <property type="protein sequence ID" value="GAS83745.1"/>
    <property type="molecule type" value="Genomic_DNA"/>
</dbReference>
<name>A0A124DYB8_PAEAM</name>
<protein>
    <submittedName>
        <fullName evidence="1">Uncharacterized protein</fullName>
    </submittedName>
</protein>
<sequence length="189" mass="21764">MSWSKLKQQLESFLSPALVGRVEYRATSYRYSPDKSGNCYITVDKKNVLNMSDATTAIRWYQTEQEIKSDPEIMIPVTHEEIEAIRKDSKGPIPEDRLQVMARSRKISVHAKELMLAQTALSKSNFTVAATTYLSTSIEDNLESNDILFNILALMDRRVGKKRILNMSEQIKLKHPAVQYFYEIRRSTL</sequence>
<dbReference type="AlphaFoldDB" id="A0A124DYB8"/>
<accession>A0A124DYB8</accession>
<evidence type="ECO:0000313" key="1">
    <source>
        <dbReference type="EMBL" id="GAS83745.1"/>
    </source>
</evidence>
<proteinExistence type="predicted"/>
<dbReference type="RefSeq" id="WP_062836262.1">
    <property type="nucleotide sequence ID" value="NZ_BCNV01000003.1"/>
</dbReference>
<reference evidence="1 2" key="1">
    <citation type="journal article" date="2016" name="Genome Announc.">
        <title>Draft Genome Sequence of Paenibacillus amylolyticus Heshi-A3, Isolated from Fermented Rice Bran in a Japanese Fermented Seafood Dish.</title>
        <authorList>
            <person name="Akuzawa S."/>
            <person name="Nagaoka J."/>
            <person name="Kanekatsu M."/>
            <person name="Kubota E."/>
            <person name="Ohtake R."/>
            <person name="Suzuki T."/>
            <person name="Kanesaki Y."/>
        </authorList>
    </citation>
    <scope>NUCLEOTIDE SEQUENCE [LARGE SCALE GENOMIC DNA]</scope>
    <source>
        <strain evidence="1 2">Heshi-A3</strain>
    </source>
</reference>
<organism evidence="1 2">
    <name type="scientific">Paenibacillus amylolyticus</name>
    <dbReference type="NCBI Taxonomy" id="1451"/>
    <lineage>
        <taxon>Bacteria</taxon>
        <taxon>Bacillati</taxon>
        <taxon>Bacillota</taxon>
        <taxon>Bacilli</taxon>
        <taxon>Bacillales</taxon>
        <taxon>Paenibacillaceae</taxon>
        <taxon>Paenibacillus</taxon>
    </lineage>
</organism>
<dbReference type="Pfam" id="PF25753">
    <property type="entry name" value="SF0329"/>
    <property type="match status" value="1"/>
</dbReference>